<keyword evidence="2" id="KW-0732">Signal</keyword>
<protein>
    <submittedName>
        <fullName evidence="3">Uncharacterized protein</fullName>
    </submittedName>
</protein>
<dbReference type="OrthoDB" id="3944128at2759"/>
<feature type="region of interest" description="Disordered" evidence="1">
    <location>
        <begin position="212"/>
        <end position="261"/>
    </location>
</feature>
<evidence type="ECO:0000256" key="2">
    <source>
        <dbReference type="SAM" id="SignalP"/>
    </source>
</evidence>
<dbReference type="PROSITE" id="PS51257">
    <property type="entry name" value="PROKAR_LIPOPROTEIN"/>
    <property type="match status" value="1"/>
</dbReference>
<dbReference type="Proteomes" id="UP000578531">
    <property type="component" value="Unassembled WGS sequence"/>
</dbReference>
<reference evidence="3 4" key="1">
    <citation type="journal article" date="2020" name="Genomics">
        <title>Complete, high-quality genomes from long-read metagenomic sequencing of two wolf lichen thalli reveals enigmatic genome architecture.</title>
        <authorList>
            <person name="McKenzie S.K."/>
            <person name="Walston R.F."/>
            <person name="Allen J.L."/>
        </authorList>
    </citation>
    <scope>NUCLEOTIDE SEQUENCE [LARGE SCALE GENOMIC DNA]</scope>
    <source>
        <strain evidence="3">WasteWater2</strain>
    </source>
</reference>
<dbReference type="EMBL" id="JACCJC010000106">
    <property type="protein sequence ID" value="KAF6225308.1"/>
    <property type="molecule type" value="Genomic_DNA"/>
</dbReference>
<dbReference type="AlphaFoldDB" id="A0A8H6CKU6"/>
<keyword evidence="4" id="KW-1185">Reference proteome</keyword>
<dbReference type="RefSeq" id="XP_037158437.1">
    <property type="nucleotide sequence ID" value="XM_037314666.1"/>
</dbReference>
<comment type="caution">
    <text evidence="3">The sequence shown here is derived from an EMBL/GenBank/DDBJ whole genome shotgun (WGS) entry which is preliminary data.</text>
</comment>
<name>A0A8H6CKU6_9LECA</name>
<accession>A0A8H6CKU6</accession>
<gene>
    <name evidence="3" type="ORF">HO173_012832</name>
</gene>
<evidence type="ECO:0000313" key="3">
    <source>
        <dbReference type="EMBL" id="KAF6225308.1"/>
    </source>
</evidence>
<proteinExistence type="predicted"/>
<sequence>MKLPSFVVLACIAALSCAPTCSASPKDREARRPPLAQRIGARDFVNLSFPLEPSITVPNGSPTPTCHTYSPCNLFYQWVTVFYWPTEPQNTACLALLPSPPTSANPSGIPVMSPSIYAVFPSIMASDGCNQIGQGYGPITTSFAPGELSTIDIDGDSTNVFNFADLPCGPSTIELRPGTPYAPSIALPSFIRDLDPAFATCIPGRNQGVDPPIACTADGGPQGPGSPGGGHPRRDLGAHAHPHTAPWAATKTAGPMHKGLL</sequence>
<evidence type="ECO:0000256" key="1">
    <source>
        <dbReference type="SAM" id="MobiDB-lite"/>
    </source>
</evidence>
<feature type="compositionally biased region" description="Low complexity" evidence="1">
    <location>
        <begin position="243"/>
        <end position="253"/>
    </location>
</feature>
<feature type="signal peptide" evidence="2">
    <location>
        <begin position="1"/>
        <end position="23"/>
    </location>
</feature>
<feature type="chain" id="PRO_5034272032" evidence="2">
    <location>
        <begin position="24"/>
        <end position="261"/>
    </location>
</feature>
<organism evidence="3 4">
    <name type="scientific">Letharia columbiana</name>
    <dbReference type="NCBI Taxonomy" id="112416"/>
    <lineage>
        <taxon>Eukaryota</taxon>
        <taxon>Fungi</taxon>
        <taxon>Dikarya</taxon>
        <taxon>Ascomycota</taxon>
        <taxon>Pezizomycotina</taxon>
        <taxon>Lecanoromycetes</taxon>
        <taxon>OSLEUM clade</taxon>
        <taxon>Lecanoromycetidae</taxon>
        <taxon>Lecanorales</taxon>
        <taxon>Lecanorineae</taxon>
        <taxon>Parmeliaceae</taxon>
        <taxon>Letharia</taxon>
    </lineage>
</organism>
<feature type="compositionally biased region" description="Gly residues" evidence="1">
    <location>
        <begin position="220"/>
        <end position="230"/>
    </location>
</feature>
<evidence type="ECO:0000313" key="4">
    <source>
        <dbReference type="Proteomes" id="UP000578531"/>
    </source>
</evidence>
<dbReference type="GeneID" id="59294465"/>